<gene>
    <name evidence="3" type="ORF">OS493_025087</name>
</gene>
<evidence type="ECO:0000313" key="3">
    <source>
        <dbReference type="EMBL" id="KAJ7328207.1"/>
    </source>
</evidence>
<dbReference type="GO" id="GO:0045505">
    <property type="term" value="F:dynein intermediate chain binding"/>
    <property type="evidence" value="ECO:0007669"/>
    <property type="project" value="TreeGrafter"/>
</dbReference>
<dbReference type="InterPro" id="IPR005334">
    <property type="entry name" value="Tctex-1-like"/>
</dbReference>
<accession>A0A9X0CFN1</accession>
<dbReference type="GO" id="GO:0005868">
    <property type="term" value="C:cytoplasmic dynein complex"/>
    <property type="evidence" value="ECO:0007669"/>
    <property type="project" value="TreeGrafter"/>
</dbReference>
<feature type="compositionally biased region" description="Polar residues" evidence="2">
    <location>
        <begin position="111"/>
        <end position="123"/>
    </location>
</feature>
<proteinExistence type="inferred from homology"/>
<dbReference type="GO" id="GO:0007018">
    <property type="term" value="P:microtubule-based movement"/>
    <property type="evidence" value="ECO:0007669"/>
    <property type="project" value="TreeGrafter"/>
</dbReference>
<feature type="region of interest" description="Disordered" evidence="2">
    <location>
        <begin position="107"/>
        <end position="144"/>
    </location>
</feature>
<dbReference type="GO" id="GO:0005737">
    <property type="term" value="C:cytoplasm"/>
    <property type="evidence" value="ECO:0007669"/>
    <property type="project" value="TreeGrafter"/>
</dbReference>
<dbReference type="InterPro" id="IPR038586">
    <property type="entry name" value="Tctex-1-like_sf"/>
</dbReference>
<dbReference type="PANTHER" id="PTHR21255:SF65">
    <property type="entry name" value="TCTEX1 DOMAIN-CONTAINING PROTEIN 2"/>
    <property type="match status" value="1"/>
</dbReference>
<organism evidence="3 4">
    <name type="scientific">Desmophyllum pertusum</name>
    <dbReference type="NCBI Taxonomy" id="174260"/>
    <lineage>
        <taxon>Eukaryota</taxon>
        <taxon>Metazoa</taxon>
        <taxon>Cnidaria</taxon>
        <taxon>Anthozoa</taxon>
        <taxon>Hexacorallia</taxon>
        <taxon>Scleractinia</taxon>
        <taxon>Caryophylliina</taxon>
        <taxon>Caryophylliidae</taxon>
        <taxon>Desmophyllum</taxon>
    </lineage>
</organism>
<evidence type="ECO:0000256" key="1">
    <source>
        <dbReference type="ARBA" id="ARBA00005361"/>
    </source>
</evidence>
<dbReference type="PANTHER" id="PTHR21255">
    <property type="entry name" value="T-COMPLEX-ASSOCIATED-TESTIS-EXPRESSED 1/ DYNEIN LIGHT CHAIN"/>
    <property type="match status" value="1"/>
</dbReference>
<sequence length="144" mass="16117">MMEQVMNMELAFKSYDAKECATASNKIAKTIKEKLWNMFDLSNCKVVCLCYITKRAKPSLAIDSGCAWDEMKSAVDRDAFVDFVYKNHDIVAVASVFVISCQRLGSKKTAMDSSQAPPSTSFPTKARSATFPETTRRKDEFSGR</sequence>
<name>A0A9X0CFN1_9CNID</name>
<reference evidence="3" key="1">
    <citation type="submission" date="2023-01" db="EMBL/GenBank/DDBJ databases">
        <title>Genome assembly of the deep-sea coral Lophelia pertusa.</title>
        <authorList>
            <person name="Herrera S."/>
            <person name="Cordes E."/>
        </authorList>
    </citation>
    <scope>NUCLEOTIDE SEQUENCE</scope>
    <source>
        <strain evidence="3">USNM1676648</strain>
        <tissue evidence="3">Polyp</tissue>
    </source>
</reference>
<protein>
    <submittedName>
        <fullName evidence="3">Uncharacterized protein</fullName>
    </submittedName>
</protein>
<keyword evidence="4" id="KW-1185">Reference proteome</keyword>
<dbReference type="Proteomes" id="UP001163046">
    <property type="component" value="Unassembled WGS sequence"/>
</dbReference>
<dbReference type="AlphaFoldDB" id="A0A9X0CFN1"/>
<dbReference type="OrthoDB" id="5954502at2759"/>
<comment type="similarity">
    <text evidence="1">Belongs to the dynein light chain Tctex-type family.</text>
</comment>
<comment type="caution">
    <text evidence="3">The sequence shown here is derived from an EMBL/GenBank/DDBJ whole genome shotgun (WGS) entry which is preliminary data.</text>
</comment>
<feature type="compositionally biased region" description="Basic and acidic residues" evidence="2">
    <location>
        <begin position="134"/>
        <end position="144"/>
    </location>
</feature>
<evidence type="ECO:0000256" key="2">
    <source>
        <dbReference type="SAM" id="MobiDB-lite"/>
    </source>
</evidence>
<dbReference type="Pfam" id="PF03645">
    <property type="entry name" value="Tctex-1"/>
    <property type="match status" value="1"/>
</dbReference>
<dbReference type="Gene3D" id="3.30.1140.40">
    <property type="entry name" value="Tctex-1"/>
    <property type="match status" value="1"/>
</dbReference>
<dbReference type="EMBL" id="MU827797">
    <property type="protein sequence ID" value="KAJ7328207.1"/>
    <property type="molecule type" value="Genomic_DNA"/>
</dbReference>
<dbReference type="CDD" id="cd21451">
    <property type="entry name" value="DLC-like_TCTEX1D"/>
    <property type="match status" value="1"/>
</dbReference>
<evidence type="ECO:0000313" key="4">
    <source>
        <dbReference type="Proteomes" id="UP001163046"/>
    </source>
</evidence>